<evidence type="ECO:0000256" key="1">
    <source>
        <dbReference type="ARBA" id="ARBA00006739"/>
    </source>
</evidence>
<dbReference type="InterPro" id="IPR001173">
    <property type="entry name" value="Glyco_trans_2-like"/>
</dbReference>
<evidence type="ECO:0000313" key="4">
    <source>
        <dbReference type="Proteomes" id="UP001219957"/>
    </source>
</evidence>
<feature type="domain" description="Glycosyltransferase 2-like" evidence="2">
    <location>
        <begin position="9"/>
        <end position="151"/>
    </location>
</feature>
<reference evidence="3 4" key="1">
    <citation type="submission" date="2022-10" db="EMBL/GenBank/DDBJ databases">
        <title>Complete genome sequence of Exiguobacterium profundum TSS-3 isolated from an extremely saline-alkaline spring located in Ixtapa, Chiapas-Mexico.</title>
        <authorList>
            <person name="Rincon-Rosales R."/>
            <person name="Rogel M.A."/>
            <person name="Rincon-Molina C.I."/>
            <person name="Guerrero G."/>
            <person name="Manzano-Gomez L.A."/>
            <person name="Lopez-Lopez A."/>
            <person name="Rincon Molina F.A."/>
            <person name="Martinez-Romero E."/>
        </authorList>
    </citation>
    <scope>NUCLEOTIDE SEQUENCE [LARGE SCALE GENOMIC DNA]</scope>
    <source>
        <strain evidence="3 4">TSS-3</strain>
    </source>
</reference>
<name>A0ABY8B1K4_9BACL</name>
<dbReference type="InterPro" id="IPR029044">
    <property type="entry name" value="Nucleotide-diphossugar_trans"/>
</dbReference>
<keyword evidence="4" id="KW-1185">Reference proteome</keyword>
<accession>A0ABY8B1K4</accession>
<protein>
    <submittedName>
        <fullName evidence="3">Glycosyltransferase family 2 protein</fullName>
    </submittedName>
</protein>
<dbReference type="RefSeq" id="WP_214685928.1">
    <property type="nucleotide sequence ID" value="NZ_CP109617.1"/>
</dbReference>
<comment type="similarity">
    <text evidence="1">Belongs to the glycosyltransferase 2 family.</text>
</comment>
<evidence type="ECO:0000259" key="2">
    <source>
        <dbReference type="Pfam" id="PF00535"/>
    </source>
</evidence>
<dbReference type="Gene3D" id="3.90.550.10">
    <property type="entry name" value="Spore Coat Polysaccharide Biosynthesis Protein SpsA, Chain A"/>
    <property type="match status" value="1"/>
</dbReference>
<dbReference type="EMBL" id="CP109617">
    <property type="protein sequence ID" value="WED55806.1"/>
    <property type="molecule type" value="Genomic_DNA"/>
</dbReference>
<dbReference type="Pfam" id="PF00535">
    <property type="entry name" value="Glycos_transf_2"/>
    <property type="match status" value="1"/>
</dbReference>
<dbReference type="SUPFAM" id="SSF53448">
    <property type="entry name" value="Nucleotide-diphospho-sugar transferases"/>
    <property type="match status" value="1"/>
</dbReference>
<gene>
    <name evidence="3" type="ORF">OE059_02805</name>
</gene>
<dbReference type="Proteomes" id="UP001219957">
    <property type="component" value="Chromosome"/>
</dbReference>
<dbReference type="PANTHER" id="PTHR22916">
    <property type="entry name" value="GLYCOSYLTRANSFERASE"/>
    <property type="match status" value="1"/>
</dbReference>
<proteinExistence type="inferred from homology"/>
<dbReference type="PANTHER" id="PTHR22916:SF3">
    <property type="entry name" value="UDP-GLCNAC:BETAGAL BETA-1,3-N-ACETYLGLUCOSAMINYLTRANSFERASE-LIKE PROTEIN 1"/>
    <property type="match status" value="1"/>
</dbReference>
<evidence type="ECO:0000313" key="3">
    <source>
        <dbReference type="EMBL" id="WED55806.1"/>
    </source>
</evidence>
<sequence length="325" mass="38481">MVMVSINCITYNHEKYIAQAIEGFLSQRTNFEVEILIHDDASTDRTADIIREYVQKYPEKFNVIYQTENHYSKGVFIGRLNEERARGKYIAVCEGDDYWTDPYKLQKQVDYMEAHPDCTLCFHDAYVETGGKLHTNWHVIPWMPENRKLASSVPRTYDAGELQLLGFVPTMSMLYVNDFRDAPRWLEETPARDASIRLYITSRGYAYYMPEVMSVYRYEVEGSATTIWNEGNVERDVKRHEEFIRFINLFDAYTDGKYHQELELSRISFEVGLHRLKGEYDALRSTRYDAYLDRFVGIDRIRPYLMIKQPHLTEWLIKIRNRAFA</sequence>
<organism evidence="3 4">
    <name type="scientific">Exiguobacterium profundum</name>
    <dbReference type="NCBI Taxonomy" id="307643"/>
    <lineage>
        <taxon>Bacteria</taxon>
        <taxon>Bacillati</taxon>
        <taxon>Bacillota</taxon>
        <taxon>Bacilli</taxon>
        <taxon>Bacillales</taxon>
        <taxon>Bacillales Family XII. Incertae Sedis</taxon>
        <taxon>Exiguobacterium</taxon>
    </lineage>
</organism>